<keyword evidence="1" id="KW-0812">Transmembrane</keyword>
<dbReference type="EMBL" id="UINC01080876">
    <property type="protein sequence ID" value="SVC24221.1"/>
    <property type="molecule type" value="Genomic_DNA"/>
</dbReference>
<gene>
    <name evidence="2" type="ORF">METZ01_LOCUS277075</name>
</gene>
<accession>A0A382KNG2</accession>
<feature type="transmembrane region" description="Helical" evidence="1">
    <location>
        <begin position="21"/>
        <end position="41"/>
    </location>
</feature>
<keyword evidence="1" id="KW-0472">Membrane</keyword>
<name>A0A382KNG2_9ZZZZ</name>
<reference evidence="2" key="1">
    <citation type="submission" date="2018-05" db="EMBL/GenBank/DDBJ databases">
        <authorList>
            <person name="Lanie J.A."/>
            <person name="Ng W.-L."/>
            <person name="Kazmierczak K.M."/>
            <person name="Andrzejewski T.M."/>
            <person name="Davidsen T.M."/>
            <person name="Wayne K.J."/>
            <person name="Tettelin H."/>
            <person name="Glass J.I."/>
            <person name="Rusch D."/>
            <person name="Podicherti R."/>
            <person name="Tsui H.-C.T."/>
            <person name="Winkler M.E."/>
        </authorList>
    </citation>
    <scope>NUCLEOTIDE SEQUENCE</scope>
</reference>
<evidence type="ECO:0000256" key="1">
    <source>
        <dbReference type="SAM" id="Phobius"/>
    </source>
</evidence>
<evidence type="ECO:0000313" key="2">
    <source>
        <dbReference type="EMBL" id="SVC24221.1"/>
    </source>
</evidence>
<sequence>MSESYNEDKRPRRMIGVPFPKARYGVILAIIIIIGVNLIYYREAIFSFFK</sequence>
<organism evidence="2">
    <name type="scientific">marine metagenome</name>
    <dbReference type="NCBI Taxonomy" id="408172"/>
    <lineage>
        <taxon>unclassified sequences</taxon>
        <taxon>metagenomes</taxon>
        <taxon>ecological metagenomes</taxon>
    </lineage>
</organism>
<protein>
    <submittedName>
        <fullName evidence="2">Uncharacterized protein</fullName>
    </submittedName>
</protein>
<keyword evidence="1" id="KW-1133">Transmembrane helix</keyword>
<proteinExistence type="predicted"/>
<dbReference type="AlphaFoldDB" id="A0A382KNG2"/>